<organism evidence="1 2">
    <name type="scientific">Thiocapsa imhoffii</name>
    <dbReference type="NCBI Taxonomy" id="382777"/>
    <lineage>
        <taxon>Bacteria</taxon>
        <taxon>Pseudomonadati</taxon>
        <taxon>Pseudomonadota</taxon>
        <taxon>Gammaproteobacteria</taxon>
        <taxon>Chromatiales</taxon>
        <taxon>Chromatiaceae</taxon>
        <taxon>Thiocapsa</taxon>
    </lineage>
</organism>
<comment type="caution">
    <text evidence="1">The sequence shown here is derived from an EMBL/GenBank/DDBJ whole genome shotgun (WGS) entry which is preliminary data.</text>
</comment>
<dbReference type="AlphaFoldDB" id="A0A9X0WK15"/>
<accession>A0A9X0WK15</accession>
<dbReference type="Proteomes" id="UP001138802">
    <property type="component" value="Unassembled WGS sequence"/>
</dbReference>
<evidence type="ECO:0000313" key="1">
    <source>
        <dbReference type="EMBL" id="MBK1646156.1"/>
    </source>
</evidence>
<reference evidence="1 2" key="1">
    <citation type="journal article" date="2020" name="Microorganisms">
        <title>Osmotic Adaptation and Compatible Solute Biosynthesis of Phototrophic Bacteria as Revealed from Genome Analyses.</title>
        <authorList>
            <person name="Imhoff J.F."/>
            <person name="Rahn T."/>
            <person name="Kunzel S."/>
            <person name="Keller A."/>
            <person name="Neulinger S.C."/>
        </authorList>
    </citation>
    <scope>NUCLEOTIDE SEQUENCE [LARGE SCALE GENOMIC DNA]</scope>
    <source>
        <strain evidence="1 2">DSM 21303</strain>
    </source>
</reference>
<keyword evidence="2" id="KW-1185">Reference proteome</keyword>
<sequence length="137" mass="14276">MACTRLQAAAINIGRAGTVRVSADDGGAGLPLQMQVCETDASGRFVDCGAALTRSVASGQALTFTVVVTGTGRAVPFDPARTRLFLRLAGGSATVGATSVAAVRRAPEPRLSPSCWFLRNRFGMRSLSVLCSLSMKR</sequence>
<name>A0A9X0WK15_9GAMM</name>
<gene>
    <name evidence="1" type="ORF">CKO25_16185</name>
</gene>
<proteinExistence type="predicted"/>
<protein>
    <submittedName>
        <fullName evidence="1">Uncharacterized protein</fullName>
    </submittedName>
</protein>
<evidence type="ECO:0000313" key="2">
    <source>
        <dbReference type="Proteomes" id="UP001138802"/>
    </source>
</evidence>
<dbReference type="EMBL" id="NRSD01000020">
    <property type="protein sequence ID" value="MBK1646156.1"/>
    <property type="molecule type" value="Genomic_DNA"/>
</dbReference>